<reference evidence="2" key="2">
    <citation type="submission" date="2020-09" db="EMBL/GenBank/DDBJ databases">
        <authorList>
            <person name="Sun Q."/>
            <person name="Zhou Y."/>
        </authorList>
    </citation>
    <scope>NUCLEOTIDE SEQUENCE</scope>
    <source>
        <strain evidence="2">CGMCC 1.15290</strain>
    </source>
</reference>
<dbReference type="SUPFAM" id="SSF55486">
    <property type="entry name" value="Metalloproteases ('zincins'), catalytic domain"/>
    <property type="match status" value="1"/>
</dbReference>
<protein>
    <recommendedName>
        <fullName evidence="4">Peptidase M1 membrane alanine aminopeptidase domain-containing protein</fullName>
    </recommendedName>
</protein>
<dbReference type="AlphaFoldDB" id="A0A917MUS7"/>
<evidence type="ECO:0000313" key="2">
    <source>
        <dbReference type="EMBL" id="GGH61722.1"/>
    </source>
</evidence>
<evidence type="ECO:0000256" key="1">
    <source>
        <dbReference type="SAM" id="SignalP"/>
    </source>
</evidence>
<feature type="chain" id="PRO_5037093282" description="Peptidase M1 membrane alanine aminopeptidase domain-containing protein" evidence="1">
    <location>
        <begin position="20"/>
        <end position="465"/>
    </location>
</feature>
<keyword evidence="1" id="KW-0732">Signal</keyword>
<accession>A0A917MUS7</accession>
<proteinExistence type="predicted"/>
<comment type="caution">
    <text evidence="2">The sequence shown here is derived from an EMBL/GenBank/DDBJ whole genome shotgun (WGS) entry which is preliminary data.</text>
</comment>
<dbReference type="Gene3D" id="1.10.390.10">
    <property type="entry name" value="Neutral Protease Domain 2"/>
    <property type="match status" value="1"/>
</dbReference>
<keyword evidence="3" id="KW-1185">Reference proteome</keyword>
<name>A0A917MUS7_9BACT</name>
<dbReference type="InterPro" id="IPR027268">
    <property type="entry name" value="Peptidase_M4/M1_CTD_sf"/>
</dbReference>
<gene>
    <name evidence="2" type="ORF">GCM10011379_10990</name>
</gene>
<reference evidence="2" key="1">
    <citation type="journal article" date="2014" name="Int. J. Syst. Evol. Microbiol.">
        <title>Complete genome sequence of Corynebacterium casei LMG S-19264T (=DSM 44701T), isolated from a smear-ripened cheese.</title>
        <authorList>
            <consortium name="US DOE Joint Genome Institute (JGI-PGF)"/>
            <person name="Walter F."/>
            <person name="Albersmeier A."/>
            <person name="Kalinowski J."/>
            <person name="Ruckert C."/>
        </authorList>
    </citation>
    <scope>NUCLEOTIDE SEQUENCE</scope>
    <source>
        <strain evidence="2">CGMCC 1.15290</strain>
    </source>
</reference>
<dbReference type="EMBL" id="BMIB01000001">
    <property type="protein sequence ID" value="GGH61722.1"/>
    <property type="molecule type" value="Genomic_DNA"/>
</dbReference>
<dbReference type="Proteomes" id="UP000627292">
    <property type="component" value="Unassembled WGS sequence"/>
</dbReference>
<dbReference type="RefSeq" id="WP_188950962.1">
    <property type="nucleotide sequence ID" value="NZ_BMIB01000001.1"/>
</dbReference>
<evidence type="ECO:0000313" key="3">
    <source>
        <dbReference type="Proteomes" id="UP000627292"/>
    </source>
</evidence>
<evidence type="ECO:0008006" key="4">
    <source>
        <dbReference type="Google" id="ProtNLM"/>
    </source>
</evidence>
<feature type="signal peptide" evidence="1">
    <location>
        <begin position="1"/>
        <end position="19"/>
    </location>
</feature>
<sequence>MRRSIFISAIALIATTARAQEKAPLLTGKVNISIQDGTFECDLTLSDIPPVKNYFIRLNSGMNPLHFRSRQPNDFLIGYDKSFADTTSTGESNAYFFPDNTRKGKFLPAAVQIKYVGRFPVVKDTLTNYSAKDWKGNIAFNHNSVRADGVQSAWYPVLYDAGNDKSYENVRYELDITCKDCSTLYINGSVPEKRSTAHFKSDVPQELVLFCGNYKYSNIGNTYVLNPDITATQIAELSTLTNSYKKFYTEKLGIPFEQAVTFIQTTPTSARDGWMFVTYPSIVSIGWGDNGLKSLFDPKMQHWYRPYIAHELGHYYFGNYKVFNAELGDMMSEGFAEYLSLKLTKEIIGKEVYDQKMKSKLLELEEFKAVPFSNIRSKADYDDREVYVYYYAPVVFLAIEKEIGEKLMWKWLNTVLTTNATFTNYAFLTTTLQRTINNEATFDKIRKQYLESEKSLENAISKLAE</sequence>
<organism evidence="2 3">
    <name type="scientific">Filimonas zeae</name>
    <dbReference type="NCBI Taxonomy" id="1737353"/>
    <lineage>
        <taxon>Bacteria</taxon>
        <taxon>Pseudomonadati</taxon>
        <taxon>Bacteroidota</taxon>
        <taxon>Chitinophagia</taxon>
        <taxon>Chitinophagales</taxon>
        <taxon>Chitinophagaceae</taxon>
        <taxon>Filimonas</taxon>
    </lineage>
</organism>